<feature type="signal peptide" evidence="1">
    <location>
        <begin position="1"/>
        <end position="19"/>
    </location>
</feature>
<accession>A0ABW5YEW3</accession>
<comment type="caution">
    <text evidence="2">The sequence shown here is derived from an EMBL/GenBank/DDBJ whole genome shotgun (WGS) entry which is preliminary data.</text>
</comment>
<dbReference type="InterPro" id="IPR026341">
    <property type="entry name" value="T9SS_type_B"/>
</dbReference>
<protein>
    <submittedName>
        <fullName evidence="2">Gliding motility-associated C-terminal domain-containing protein</fullName>
    </submittedName>
</protein>
<dbReference type="RefSeq" id="WP_377186353.1">
    <property type="nucleotide sequence ID" value="NZ_JBHUPD010000002.1"/>
</dbReference>
<dbReference type="NCBIfam" id="TIGR04131">
    <property type="entry name" value="Bac_Flav_CTERM"/>
    <property type="match status" value="1"/>
</dbReference>
<keyword evidence="3" id="KW-1185">Reference proteome</keyword>
<sequence length="558" mass="61213">MLQRLIFLLLLFLGLRAFPQVTPNIGFDDGSFTNWQCWTGSVKTGTPVLNAGYPVPGRHTIIDSQHPPGSFDAYGQFPMYSPNGSRYSLLLGNEEGGSQAERVSYTFQVPQTGEYTVIFDYAVVLENPDHSPEQQPRFTARVYNVSDNTYLDCPSFDFAAGSGLPGFVLSTQFTGDGEVYYKPWSKATIDLKGYPGKIMRIEFTTNDCIPGKHFGYAYLDVENTDIITAITGNAYCNSQPTVTLSGPIGFASYTWYNDDKSKVLGNNRIITMPAPKDNTPYILHIEPFNGVGCPDDLHTVVNKINADFDLALHDQQTCPGVTVDLTMPVITAGSINVKYLDYFTDAGGINELANPKAVGPGVYYIRGMNADGCAEIKPVNVTLYDVETFTTTNPAPVTFPTPIDLSATFTPKAGYKYIYLSNPKSASPITDYTHITRAGTYYIKAISIDGCETVSPVKVTVNPPPAIVTNAPNAFTPNGDGINDLFKFSATGYYTFLDLKIYNRNGTLVFNSKSADIPWNGTYNGQNLPAGVYYWVFEGRDDYSLTKINRGGSVTIIR</sequence>
<dbReference type="Pfam" id="PF13585">
    <property type="entry name" value="CHU_C"/>
    <property type="match status" value="1"/>
</dbReference>
<evidence type="ECO:0000256" key="1">
    <source>
        <dbReference type="SAM" id="SignalP"/>
    </source>
</evidence>
<proteinExistence type="predicted"/>
<gene>
    <name evidence="2" type="ORF">ACFS5N_13530</name>
</gene>
<keyword evidence="1" id="KW-0732">Signal</keyword>
<reference evidence="3" key="1">
    <citation type="journal article" date="2019" name="Int. J. Syst. Evol. Microbiol.">
        <title>The Global Catalogue of Microorganisms (GCM) 10K type strain sequencing project: providing services to taxonomists for standard genome sequencing and annotation.</title>
        <authorList>
            <consortium name="The Broad Institute Genomics Platform"/>
            <consortium name="The Broad Institute Genome Sequencing Center for Infectious Disease"/>
            <person name="Wu L."/>
            <person name="Ma J."/>
        </authorList>
    </citation>
    <scope>NUCLEOTIDE SEQUENCE [LARGE SCALE GENOMIC DNA]</scope>
    <source>
        <strain evidence="3">KCTC 22437</strain>
    </source>
</reference>
<organism evidence="2 3">
    <name type="scientific">Mucilaginibacter ximonensis</name>
    <dbReference type="NCBI Taxonomy" id="538021"/>
    <lineage>
        <taxon>Bacteria</taxon>
        <taxon>Pseudomonadati</taxon>
        <taxon>Bacteroidota</taxon>
        <taxon>Sphingobacteriia</taxon>
        <taxon>Sphingobacteriales</taxon>
        <taxon>Sphingobacteriaceae</taxon>
        <taxon>Mucilaginibacter</taxon>
    </lineage>
</organism>
<feature type="chain" id="PRO_5046873804" evidence="1">
    <location>
        <begin position="20"/>
        <end position="558"/>
    </location>
</feature>
<dbReference type="Proteomes" id="UP001597557">
    <property type="component" value="Unassembled WGS sequence"/>
</dbReference>
<evidence type="ECO:0000313" key="2">
    <source>
        <dbReference type="EMBL" id="MFD2873500.1"/>
    </source>
</evidence>
<evidence type="ECO:0000313" key="3">
    <source>
        <dbReference type="Proteomes" id="UP001597557"/>
    </source>
</evidence>
<dbReference type="EMBL" id="JBHUPD010000002">
    <property type="protein sequence ID" value="MFD2873500.1"/>
    <property type="molecule type" value="Genomic_DNA"/>
</dbReference>
<name>A0ABW5YEW3_9SPHI</name>